<dbReference type="SUPFAM" id="SSF51445">
    <property type="entry name" value="(Trans)glycosidases"/>
    <property type="match status" value="1"/>
</dbReference>
<evidence type="ECO:0000313" key="8">
    <source>
        <dbReference type="Proteomes" id="UP000298030"/>
    </source>
</evidence>
<dbReference type="Proteomes" id="UP000298030">
    <property type="component" value="Unassembled WGS sequence"/>
</dbReference>
<dbReference type="GO" id="GO:0009251">
    <property type="term" value="P:glucan catabolic process"/>
    <property type="evidence" value="ECO:0007669"/>
    <property type="project" value="TreeGrafter"/>
</dbReference>
<feature type="region of interest" description="Disordered" evidence="5">
    <location>
        <begin position="1"/>
        <end position="28"/>
    </location>
</feature>
<dbReference type="InterPro" id="IPR017853">
    <property type="entry name" value="GH"/>
</dbReference>
<keyword evidence="2 4" id="KW-0378">Hydrolase</keyword>
<feature type="domain" description="Glycoside hydrolase family 5" evidence="6">
    <location>
        <begin position="88"/>
        <end position="389"/>
    </location>
</feature>
<evidence type="ECO:0000256" key="4">
    <source>
        <dbReference type="RuleBase" id="RU361153"/>
    </source>
</evidence>
<dbReference type="GO" id="GO:0046557">
    <property type="term" value="F:glucan endo-1,6-beta-glucosidase activity"/>
    <property type="evidence" value="ECO:0007669"/>
    <property type="project" value="TreeGrafter"/>
</dbReference>
<dbReference type="EMBL" id="QPFP01000005">
    <property type="protein sequence ID" value="TEB37010.1"/>
    <property type="molecule type" value="Genomic_DNA"/>
</dbReference>
<gene>
    <name evidence="7" type="ORF">FA13DRAFT_1727348</name>
</gene>
<protein>
    <submittedName>
        <fullName evidence="7">Glycoside hydrolase</fullName>
    </submittedName>
</protein>
<dbReference type="Gene3D" id="3.20.20.80">
    <property type="entry name" value="Glycosidases"/>
    <property type="match status" value="1"/>
</dbReference>
<dbReference type="InterPro" id="IPR001547">
    <property type="entry name" value="Glyco_hydro_5"/>
</dbReference>
<dbReference type="GO" id="GO:0005576">
    <property type="term" value="C:extracellular region"/>
    <property type="evidence" value="ECO:0007669"/>
    <property type="project" value="TreeGrafter"/>
</dbReference>
<evidence type="ECO:0000256" key="2">
    <source>
        <dbReference type="ARBA" id="ARBA00022801"/>
    </source>
</evidence>
<comment type="caution">
    <text evidence="7">The sequence shown here is derived from an EMBL/GenBank/DDBJ whole genome shotgun (WGS) entry which is preliminary data.</text>
</comment>
<keyword evidence="3 4" id="KW-0326">Glycosidase</keyword>
<evidence type="ECO:0000313" key="7">
    <source>
        <dbReference type="EMBL" id="TEB37010.1"/>
    </source>
</evidence>
<sequence>MQRFSLDESDSTISTQAVSATPTSPPHSDDWLKYRKHRGVNLGSWFTLERWITDTPFRQAAHPAASDLDVAKGTKAKEILERHWDTWITQRDWDWMDSMGINSVRISIGYYHVCGADRRILDDTDFYPFYRVYEGAWRRITDAILTASRMNMTVLIDLHAAPGKQNADPHSGTSLSANFFNDPHNLRRGLYAITSLARALNHFCSSQLPPLVNVIGIELLNEPAPPNDDILREWYLNAVAGVRREYPGIPIYLGEVWRLESYAQWASKEQGRLSCPGSTGLGGGKDAKGALVVLDHHLYRCFTSEDNRTSVQDHTRALLDPNGSVQKSFSSTSETLGRAGGGMIVGEWSCGLNPASLRGTHGERRAFVEAQLAVYEKYCGGWYWWTLKKESEVYGKDVGWSLRDAVEADVFPNAVPGMKRKIKLNDSATETERRAHARDVARRNAYDTHVAYWRRVGGSYEHHRFFAGFTDGWDDAYSFFDSVAPDANIVSEIGFTSAWAKERARGSDHETARGYWEYEHGIVQGISAARADFEKGFC</sequence>
<dbReference type="Pfam" id="PF00150">
    <property type="entry name" value="Cellulase"/>
    <property type="match status" value="1"/>
</dbReference>
<dbReference type="OrthoDB" id="1887033at2759"/>
<evidence type="ECO:0000256" key="1">
    <source>
        <dbReference type="ARBA" id="ARBA00005641"/>
    </source>
</evidence>
<organism evidence="7 8">
    <name type="scientific">Coprinellus micaceus</name>
    <name type="common">Glistening ink-cap mushroom</name>
    <name type="synonym">Coprinus micaceus</name>
    <dbReference type="NCBI Taxonomy" id="71717"/>
    <lineage>
        <taxon>Eukaryota</taxon>
        <taxon>Fungi</taxon>
        <taxon>Dikarya</taxon>
        <taxon>Basidiomycota</taxon>
        <taxon>Agaricomycotina</taxon>
        <taxon>Agaricomycetes</taxon>
        <taxon>Agaricomycetidae</taxon>
        <taxon>Agaricales</taxon>
        <taxon>Agaricineae</taxon>
        <taxon>Psathyrellaceae</taxon>
        <taxon>Coprinellus</taxon>
    </lineage>
</organism>
<dbReference type="PANTHER" id="PTHR31297">
    <property type="entry name" value="GLUCAN ENDO-1,6-BETA-GLUCOSIDASE B"/>
    <property type="match status" value="1"/>
</dbReference>
<feature type="compositionally biased region" description="Polar residues" evidence="5">
    <location>
        <begin position="11"/>
        <end position="22"/>
    </location>
</feature>
<dbReference type="GO" id="GO:0009986">
    <property type="term" value="C:cell surface"/>
    <property type="evidence" value="ECO:0007669"/>
    <property type="project" value="TreeGrafter"/>
</dbReference>
<evidence type="ECO:0000256" key="5">
    <source>
        <dbReference type="SAM" id="MobiDB-lite"/>
    </source>
</evidence>
<evidence type="ECO:0000256" key="3">
    <source>
        <dbReference type="ARBA" id="ARBA00023295"/>
    </source>
</evidence>
<name>A0A4Y7TS56_COPMI</name>
<reference evidence="7 8" key="1">
    <citation type="journal article" date="2019" name="Nat. Ecol. Evol.">
        <title>Megaphylogeny resolves global patterns of mushroom evolution.</title>
        <authorList>
            <person name="Varga T."/>
            <person name="Krizsan K."/>
            <person name="Foldi C."/>
            <person name="Dima B."/>
            <person name="Sanchez-Garcia M."/>
            <person name="Sanchez-Ramirez S."/>
            <person name="Szollosi G.J."/>
            <person name="Szarkandi J.G."/>
            <person name="Papp V."/>
            <person name="Albert L."/>
            <person name="Andreopoulos W."/>
            <person name="Angelini C."/>
            <person name="Antonin V."/>
            <person name="Barry K.W."/>
            <person name="Bougher N.L."/>
            <person name="Buchanan P."/>
            <person name="Buyck B."/>
            <person name="Bense V."/>
            <person name="Catcheside P."/>
            <person name="Chovatia M."/>
            <person name="Cooper J."/>
            <person name="Damon W."/>
            <person name="Desjardin D."/>
            <person name="Finy P."/>
            <person name="Geml J."/>
            <person name="Haridas S."/>
            <person name="Hughes K."/>
            <person name="Justo A."/>
            <person name="Karasinski D."/>
            <person name="Kautmanova I."/>
            <person name="Kiss B."/>
            <person name="Kocsube S."/>
            <person name="Kotiranta H."/>
            <person name="LaButti K.M."/>
            <person name="Lechner B.E."/>
            <person name="Liimatainen K."/>
            <person name="Lipzen A."/>
            <person name="Lukacs Z."/>
            <person name="Mihaltcheva S."/>
            <person name="Morgado L.N."/>
            <person name="Niskanen T."/>
            <person name="Noordeloos M.E."/>
            <person name="Ohm R.A."/>
            <person name="Ortiz-Santana B."/>
            <person name="Ovrebo C."/>
            <person name="Racz N."/>
            <person name="Riley R."/>
            <person name="Savchenko A."/>
            <person name="Shiryaev A."/>
            <person name="Soop K."/>
            <person name="Spirin V."/>
            <person name="Szebenyi C."/>
            <person name="Tomsovsky M."/>
            <person name="Tulloss R.E."/>
            <person name="Uehling J."/>
            <person name="Grigoriev I.V."/>
            <person name="Vagvolgyi C."/>
            <person name="Papp T."/>
            <person name="Martin F.M."/>
            <person name="Miettinen O."/>
            <person name="Hibbett D.S."/>
            <person name="Nagy L.G."/>
        </authorList>
    </citation>
    <scope>NUCLEOTIDE SEQUENCE [LARGE SCALE GENOMIC DNA]</scope>
    <source>
        <strain evidence="7 8">FP101781</strain>
    </source>
</reference>
<evidence type="ECO:0000259" key="6">
    <source>
        <dbReference type="Pfam" id="PF00150"/>
    </source>
</evidence>
<keyword evidence="8" id="KW-1185">Reference proteome</keyword>
<accession>A0A4Y7TS56</accession>
<dbReference type="PANTHER" id="PTHR31297:SF43">
    <property type="entry name" value="GLUCAN 1,3-BETA-GLUCOSIDASE 3"/>
    <property type="match status" value="1"/>
</dbReference>
<comment type="similarity">
    <text evidence="1 4">Belongs to the glycosyl hydrolase 5 (cellulase A) family.</text>
</comment>
<proteinExistence type="inferred from homology"/>
<dbReference type="STRING" id="71717.A0A4Y7TS56"/>
<dbReference type="InterPro" id="IPR050386">
    <property type="entry name" value="Glycosyl_hydrolase_5"/>
</dbReference>
<dbReference type="AlphaFoldDB" id="A0A4Y7TS56"/>